<protein>
    <submittedName>
        <fullName evidence="4">Glutamine ABC superfamily ATP binding cassette transporter, substrate binding protein</fullName>
    </submittedName>
</protein>
<organism evidence="4 5">
    <name type="scientific">Liquorilactobacillus vini DSM 20605</name>
    <dbReference type="NCBI Taxonomy" id="1133569"/>
    <lineage>
        <taxon>Bacteria</taxon>
        <taxon>Bacillati</taxon>
        <taxon>Bacillota</taxon>
        <taxon>Bacilli</taxon>
        <taxon>Lactobacillales</taxon>
        <taxon>Lactobacillaceae</taxon>
        <taxon>Liquorilactobacillus</taxon>
    </lineage>
</organism>
<dbReference type="InterPro" id="IPR001638">
    <property type="entry name" value="Solute-binding_3/MltF_N"/>
</dbReference>
<dbReference type="PATRIC" id="fig|1133569.4.peg.284"/>
<evidence type="ECO:0000259" key="3">
    <source>
        <dbReference type="SMART" id="SM00062"/>
    </source>
</evidence>
<keyword evidence="1" id="KW-0732">Signal</keyword>
<keyword evidence="2" id="KW-0812">Transmembrane</keyword>
<evidence type="ECO:0000313" key="4">
    <source>
        <dbReference type="EMBL" id="KRM89106.1"/>
    </source>
</evidence>
<keyword evidence="5" id="KW-1185">Reference proteome</keyword>
<dbReference type="SUPFAM" id="SSF53850">
    <property type="entry name" value="Periplasmic binding protein-like II"/>
    <property type="match status" value="1"/>
</dbReference>
<proteinExistence type="predicted"/>
<dbReference type="STRING" id="1133569.FD21_GL000266"/>
<sequence>MNQGATKVKEKKFIRILFSLVLLGSIFLLTSCTNVKQRANTTDTWPKIEKSKKVIVGLDDSFVPMGFRQKSGRLVGYDIDLAKAVFKLYGIRVDFQTIDWSMKETELRNGTIDLIWNGYTKNAAREKTVAFSRTYLKNQQILVTKKKAGITSAAKMKGQTLGLQSGSSGYDSFENSPQLLKQYVAHTVQYDSFNNAFMDLNDGRIQGLLIDSVYADYYIKHQADAASYRKLVIGFPHEDFAVGMRKDDVTLRKKINHGLQVLAKNGTLEKINQRWFGKSQLANLDLRK</sequence>
<evidence type="ECO:0000256" key="1">
    <source>
        <dbReference type="ARBA" id="ARBA00022729"/>
    </source>
</evidence>
<dbReference type="eggNOG" id="COG0834">
    <property type="taxonomic scope" value="Bacteria"/>
</dbReference>
<feature type="transmembrane region" description="Helical" evidence="2">
    <location>
        <begin position="12"/>
        <end position="30"/>
    </location>
</feature>
<dbReference type="PANTHER" id="PTHR35936">
    <property type="entry name" value="MEMBRANE-BOUND LYTIC MUREIN TRANSGLYCOSYLASE F"/>
    <property type="match status" value="1"/>
</dbReference>
<name>A0A0R2CDE1_9LACO</name>
<feature type="domain" description="Solute-binding protein family 3/N-terminal" evidence="3">
    <location>
        <begin position="53"/>
        <end position="279"/>
    </location>
</feature>
<dbReference type="PANTHER" id="PTHR35936:SF34">
    <property type="entry name" value="ABC TRANSPORTER EXTRACELLULAR-BINDING PROTEIN YCKB-RELATED"/>
    <property type="match status" value="1"/>
</dbReference>
<keyword evidence="2" id="KW-1133">Transmembrane helix</keyword>
<dbReference type="Pfam" id="PF00497">
    <property type="entry name" value="SBP_bac_3"/>
    <property type="match status" value="1"/>
</dbReference>
<dbReference type="Gene3D" id="3.40.190.10">
    <property type="entry name" value="Periplasmic binding protein-like II"/>
    <property type="match status" value="2"/>
</dbReference>
<gene>
    <name evidence="4" type="ORF">FD21_GL000266</name>
</gene>
<reference evidence="4 5" key="1">
    <citation type="journal article" date="2015" name="Genome Announc.">
        <title>Expanding the biotechnology potential of lactobacilli through comparative genomics of 213 strains and associated genera.</title>
        <authorList>
            <person name="Sun Z."/>
            <person name="Harris H.M."/>
            <person name="McCann A."/>
            <person name="Guo C."/>
            <person name="Argimon S."/>
            <person name="Zhang W."/>
            <person name="Yang X."/>
            <person name="Jeffery I.B."/>
            <person name="Cooney J.C."/>
            <person name="Kagawa T.F."/>
            <person name="Liu W."/>
            <person name="Song Y."/>
            <person name="Salvetti E."/>
            <person name="Wrobel A."/>
            <person name="Rasinkangas P."/>
            <person name="Parkhill J."/>
            <person name="Rea M.C."/>
            <person name="O'Sullivan O."/>
            <person name="Ritari J."/>
            <person name="Douillard F.P."/>
            <person name="Paul Ross R."/>
            <person name="Yang R."/>
            <person name="Briner A.E."/>
            <person name="Felis G.E."/>
            <person name="de Vos W.M."/>
            <person name="Barrangou R."/>
            <person name="Klaenhammer T.R."/>
            <person name="Caufield P.W."/>
            <person name="Cui Y."/>
            <person name="Zhang H."/>
            <person name="O'Toole P.W."/>
        </authorList>
    </citation>
    <scope>NUCLEOTIDE SEQUENCE [LARGE SCALE GENOMIC DNA]</scope>
    <source>
        <strain evidence="4 5">DSM 20605</strain>
    </source>
</reference>
<comment type="caution">
    <text evidence="4">The sequence shown here is derived from an EMBL/GenBank/DDBJ whole genome shotgun (WGS) entry which is preliminary data.</text>
</comment>
<dbReference type="EMBL" id="AYYX01000012">
    <property type="protein sequence ID" value="KRM89106.1"/>
    <property type="molecule type" value="Genomic_DNA"/>
</dbReference>
<dbReference type="PROSITE" id="PS51257">
    <property type="entry name" value="PROKAR_LIPOPROTEIN"/>
    <property type="match status" value="1"/>
</dbReference>
<dbReference type="AlphaFoldDB" id="A0A0R2CDE1"/>
<accession>A0A0R2CDE1</accession>
<evidence type="ECO:0000313" key="5">
    <source>
        <dbReference type="Proteomes" id="UP000051576"/>
    </source>
</evidence>
<keyword evidence="2" id="KW-0472">Membrane</keyword>
<evidence type="ECO:0000256" key="2">
    <source>
        <dbReference type="SAM" id="Phobius"/>
    </source>
</evidence>
<dbReference type="Proteomes" id="UP000051576">
    <property type="component" value="Unassembled WGS sequence"/>
</dbReference>
<dbReference type="CDD" id="cd00996">
    <property type="entry name" value="PBP2_AatB_like"/>
    <property type="match status" value="1"/>
</dbReference>
<dbReference type="SMART" id="SM00062">
    <property type="entry name" value="PBPb"/>
    <property type="match status" value="1"/>
</dbReference>